<feature type="transmembrane region" description="Helical" evidence="6">
    <location>
        <begin position="302"/>
        <end position="324"/>
    </location>
</feature>
<evidence type="ECO:0000256" key="7">
    <source>
        <dbReference type="SAM" id="MobiDB-lite"/>
    </source>
</evidence>
<sequence>MEKETESEAETHIDIKPPPPPIFADVKPLKNHPTQEHPPILLSFFSSGSSRRRRRRGDTWVVSVFVILHAVAFAATMFVNDCWHNSNEDCAVSALGRFSFQHFSENPLLGPSDSTLDEVGALRRKFLTENHQTWRLFAFPCLHAGLIHLIINLGSVVFIGIHLEMEFGPFRVGIIYVLSAFAGTLVAALFVQNRPVVGSSGPLYGLIGAAISELIWNWRMYTDKFAALGSLFVVFTINLVLGFLPYVNNFASIGGFIAGILLGSVLLFSHQISQVPQNKGALFEYSVKSSIKSKLRQKIHWSALRSVTLILFCLLFAGCLVAFLRGIDMNKYCNWCQYVDCVPTEGWRCDDRVTSCEAMVSNAELTLTCMSNGNFRVFPFTNVSDARMNDLCNVIC</sequence>
<keyword evidence="6" id="KW-0720">Serine protease</keyword>
<dbReference type="InterPro" id="IPR002610">
    <property type="entry name" value="Peptidase_S54_rhomboid-like"/>
</dbReference>
<evidence type="ECO:0000256" key="6">
    <source>
        <dbReference type="RuleBase" id="RU362115"/>
    </source>
</evidence>
<dbReference type="SUPFAM" id="SSF144091">
    <property type="entry name" value="Rhomboid-like"/>
    <property type="match status" value="1"/>
</dbReference>
<evidence type="ECO:0000313" key="10">
    <source>
        <dbReference type="Proteomes" id="UP001187192"/>
    </source>
</evidence>
<comment type="function">
    <text evidence="6">Serine protease involved in intramembrane proteolysis.</text>
</comment>
<feature type="transmembrane region" description="Helical" evidence="6">
    <location>
        <begin position="225"/>
        <end position="244"/>
    </location>
</feature>
<evidence type="ECO:0000256" key="1">
    <source>
        <dbReference type="ARBA" id="ARBA00004141"/>
    </source>
</evidence>
<organism evidence="9 10">
    <name type="scientific">Ficus carica</name>
    <name type="common">Common fig</name>
    <dbReference type="NCBI Taxonomy" id="3494"/>
    <lineage>
        <taxon>Eukaryota</taxon>
        <taxon>Viridiplantae</taxon>
        <taxon>Streptophyta</taxon>
        <taxon>Embryophyta</taxon>
        <taxon>Tracheophyta</taxon>
        <taxon>Spermatophyta</taxon>
        <taxon>Magnoliopsida</taxon>
        <taxon>eudicotyledons</taxon>
        <taxon>Gunneridae</taxon>
        <taxon>Pentapetalae</taxon>
        <taxon>rosids</taxon>
        <taxon>fabids</taxon>
        <taxon>Rosales</taxon>
        <taxon>Moraceae</taxon>
        <taxon>Ficeae</taxon>
        <taxon>Ficus</taxon>
    </lineage>
</organism>
<feature type="transmembrane region" description="Helical" evidence="6">
    <location>
        <begin position="250"/>
        <end position="269"/>
    </location>
</feature>
<dbReference type="EMBL" id="BTGU01000020">
    <property type="protein sequence ID" value="GMN45245.1"/>
    <property type="molecule type" value="Genomic_DNA"/>
</dbReference>
<comment type="similarity">
    <text evidence="2 6">Belongs to the peptidase S54 family.</text>
</comment>
<evidence type="ECO:0000256" key="4">
    <source>
        <dbReference type="ARBA" id="ARBA00022989"/>
    </source>
</evidence>
<dbReference type="Gene3D" id="1.20.1540.10">
    <property type="entry name" value="Rhomboid-like"/>
    <property type="match status" value="1"/>
</dbReference>
<evidence type="ECO:0000256" key="3">
    <source>
        <dbReference type="ARBA" id="ARBA00022692"/>
    </source>
</evidence>
<keyword evidence="6" id="KW-0378">Hydrolase</keyword>
<dbReference type="Proteomes" id="UP001187192">
    <property type="component" value="Unassembled WGS sequence"/>
</dbReference>
<feature type="transmembrane region" description="Helical" evidence="6">
    <location>
        <begin position="60"/>
        <end position="79"/>
    </location>
</feature>
<feature type="transmembrane region" description="Helical" evidence="6">
    <location>
        <begin position="197"/>
        <end position="218"/>
    </location>
</feature>
<keyword evidence="10" id="KW-1185">Reference proteome</keyword>
<protein>
    <recommendedName>
        <fullName evidence="6">RHOMBOID-like protein</fullName>
        <ecNumber evidence="6">3.4.21.105</ecNumber>
    </recommendedName>
</protein>
<dbReference type="GO" id="GO:0004252">
    <property type="term" value="F:serine-type endopeptidase activity"/>
    <property type="evidence" value="ECO:0007669"/>
    <property type="project" value="InterPro"/>
</dbReference>
<dbReference type="InterPro" id="IPR022764">
    <property type="entry name" value="Peptidase_S54_rhomboid_dom"/>
</dbReference>
<dbReference type="GO" id="GO:0016020">
    <property type="term" value="C:membrane"/>
    <property type="evidence" value="ECO:0007669"/>
    <property type="project" value="UniProtKB-SubCell"/>
</dbReference>
<dbReference type="AlphaFoldDB" id="A0AA88A3W6"/>
<evidence type="ECO:0000256" key="2">
    <source>
        <dbReference type="ARBA" id="ARBA00009045"/>
    </source>
</evidence>
<comment type="catalytic activity">
    <reaction evidence="6">
        <text>Cleaves type-1 transmembrane domains using a catalytic dyad composed of serine and histidine that are contributed by different transmembrane domains.</text>
        <dbReference type="EC" id="3.4.21.105"/>
    </reaction>
</comment>
<dbReference type="Pfam" id="PF01694">
    <property type="entry name" value="Rhomboid"/>
    <property type="match status" value="1"/>
</dbReference>
<keyword evidence="6" id="KW-0645">Protease</keyword>
<name>A0AA88A3W6_FICCA</name>
<evidence type="ECO:0000259" key="8">
    <source>
        <dbReference type="Pfam" id="PF01694"/>
    </source>
</evidence>
<dbReference type="PANTHER" id="PTHR22936">
    <property type="entry name" value="RHOMBOID-RELATED"/>
    <property type="match status" value="1"/>
</dbReference>
<reference evidence="9" key="1">
    <citation type="submission" date="2023-07" db="EMBL/GenBank/DDBJ databases">
        <title>draft genome sequence of fig (Ficus carica).</title>
        <authorList>
            <person name="Takahashi T."/>
            <person name="Nishimura K."/>
        </authorList>
    </citation>
    <scope>NUCLEOTIDE SEQUENCE</scope>
</reference>
<feature type="region of interest" description="Disordered" evidence="7">
    <location>
        <begin position="1"/>
        <end position="20"/>
    </location>
</feature>
<comment type="caution">
    <text evidence="9">The sequence shown here is derived from an EMBL/GenBank/DDBJ whole genome shotgun (WGS) entry which is preliminary data.</text>
</comment>
<proteinExistence type="inferred from homology"/>
<feature type="compositionally biased region" description="Basic and acidic residues" evidence="7">
    <location>
        <begin position="1"/>
        <end position="15"/>
    </location>
</feature>
<feature type="domain" description="Peptidase S54 rhomboid" evidence="8">
    <location>
        <begin position="131"/>
        <end position="266"/>
    </location>
</feature>
<comment type="subcellular location">
    <subcellularLocation>
        <location evidence="1 6">Membrane</location>
        <topology evidence="1 6">Multi-pass membrane protein</topology>
    </subcellularLocation>
</comment>
<evidence type="ECO:0000313" key="9">
    <source>
        <dbReference type="EMBL" id="GMN45245.1"/>
    </source>
</evidence>
<keyword evidence="4 6" id="KW-1133">Transmembrane helix</keyword>
<accession>A0AA88A3W6</accession>
<keyword evidence="5 6" id="KW-0472">Membrane</keyword>
<evidence type="ECO:0000256" key="5">
    <source>
        <dbReference type="ARBA" id="ARBA00023136"/>
    </source>
</evidence>
<dbReference type="GO" id="GO:0006508">
    <property type="term" value="P:proteolysis"/>
    <property type="evidence" value="ECO:0007669"/>
    <property type="project" value="UniProtKB-KW"/>
</dbReference>
<dbReference type="InterPro" id="IPR035952">
    <property type="entry name" value="Rhomboid-like_sf"/>
</dbReference>
<dbReference type="EC" id="3.4.21.105" evidence="6"/>
<keyword evidence="3 6" id="KW-0812">Transmembrane</keyword>
<feature type="transmembrane region" description="Helical" evidence="6">
    <location>
        <begin position="137"/>
        <end position="161"/>
    </location>
</feature>
<feature type="transmembrane region" description="Helical" evidence="6">
    <location>
        <begin position="173"/>
        <end position="191"/>
    </location>
</feature>
<dbReference type="PANTHER" id="PTHR22936:SF75">
    <property type="entry name" value="RHOMBOID-LIKE PROTEIN 8"/>
    <property type="match status" value="1"/>
</dbReference>
<gene>
    <name evidence="9" type="ORF">TIFTF001_014442</name>
</gene>